<accession>A0A0A8Z1D0</accession>
<organism evidence="1">
    <name type="scientific">Arundo donax</name>
    <name type="common">Giant reed</name>
    <name type="synonym">Donax arundinaceus</name>
    <dbReference type="NCBI Taxonomy" id="35708"/>
    <lineage>
        <taxon>Eukaryota</taxon>
        <taxon>Viridiplantae</taxon>
        <taxon>Streptophyta</taxon>
        <taxon>Embryophyta</taxon>
        <taxon>Tracheophyta</taxon>
        <taxon>Spermatophyta</taxon>
        <taxon>Magnoliopsida</taxon>
        <taxon>Liliopsida</taxon>
        <taxon>Poales</taxon>
        <taxon>Poaceae</taxon>
        <taxon>PACMAD clade</taxon>
        <taxon>Arundinoideae</taxon>
        <taxon>Arundineae</taxon>
        <taxon>Arundo</taxon>
    </lineage>
</organism>
<reference evidence="1" key="2">
    <citation type="journal article" date="2015" name="Data Brief">
        <title>Shoot transcriptome of the giant reed, Arundo donax.</title>
        <authorList>
            <person name="Barrero R.A."/>
            <person name="Guerrero F.D."/>
            <person name="Moolhuijzen P."/>
            <person name="Goolsby J.A."/>
            <person name="Tidwell J."/>
            <person name="Bellgard S.E."/>
            <person name="Bellgard M.I."/>
        </authorList>
    </citation>
    <scope>NUCLEOTIDE SEQUENCE</scope>
    <source>
        <tissue evidence="1">Shoot tissue taken approximately 20 cm above the soil surface</tissue>
    </source>
</reference>
<name>A0A0A8Z1D0_ARUDO</name>
<evidence type="ECO:0000313" key="1">
    <source>
        <dbReference type="EMBL" id="JAD28652.1"/>
    </source>
</evidence>
<dbReference type="AlphaFoldDB" id="A0A0A8Z1D0"/>
<protein>
    <submittedName>
        <fullName evidence="1">Uncharacterized protein</fullName>
    </submittedName>
</protein>
<sequence>MVTKTVQLLVSLIYFSGASSTSHLFFSTSQRSSKTTKNLFPFNLLTRFA</sequence>
<reference evidence="1" key="1">
    <citation type="submission" date="2014-09" db="EMBL/GenBank/DDBJ databases">
        <authorList>
            <person name="Magalhaes I.L.F."/>
            <person name="Oliveira U."/>
            <person name="Santos F.R."/>
            <person name="Vidigal T.H.D.A."/>
            <person name="Brescovit A.D."/>
            <person name="Santos A.J."/>
        </authorList>
    </citation>
    <scope>NUCLEOTIDE SEQUENCE</scope>
    <source>
        <tissue evidence="1">Shoot tissue taken approximately 20 cm above the soil surface</tissue>
    </source>
</reference>
<proteinExistence type="predicted"/>
<dbReference type="EMBL" id="GBRH01269243">
    <property type="protein sequence ID" value="JAD28652.1"/>
    <property type="molecule type" value="Transcribed_RNA"/>
</dbReference>